<dbReference type="PANTHER" id="PTHR36498:SF1">
    <property type="entry name" value="TATA-BINDING PROTEIN-ASSOCIATED FACTOR 172"/>
    <property type="match status" value="1"/>
</dbReference>
<sequence>SLICYKSNASAFGCRICFEGSRSIHEIEFDGVPQKKLEIAMPDIDGQLLLGLDMCEQFMDVNDMIRHEDLIEHKFNSHGNGVPHQFYTQHSVHNVRQLVSNMVPSYKSRRPSARELNLLKRKAKISSKDQTKGWSKDGDVEITYCQDMMSPKGFCPDSSISNKPFSDPIPDEDNFEHDGDGGWPFHNYVEQLIVDMFVPVWEVCHGSVMALREILTHQGACAGVYMLDLSSDDPFSETKDKGREIDLNMQVLADEIEPNLKWPKVEDSSSPLMELTPVHNNNL</sequence>
<evidence type="ECO:0000313" key="1">
    <source>
        <dbReference type="EMBL" id="KAF5936237.1"/>
    </source>
</evidence>
<organism evidence="1 2">
    <name type="scientific">Camellia sinensis</name>
    <name type="common">Tea plant</name>
    <name type="synonym">Thea sinensis</name>
    <dbReference type="NCBI Taxonomy" id="4442"/>
    <lineage>
        <taxon>Eukaryota</taxon>
        <taxon>Viridiplantae</taxon>
        <taxon>Streptophyta</taxon>
        <taxon>Embryophyta</taxon>
        <taxon>Tracheophyta</taxon>
        <taxon>Spermatophyta</taxon>
        <taxon>Magnoliopsida</taxon>
        <taxon>eudicotyledons</taxon>
        <taxon>Gunneridae</taxon>
        <taxon>Pentapetalae</taxon>
        <taxon>asterids</taxon>
        <taxon>Ericales</taxon>
        <taxon>Theaceae</taxon>
        <taxon>Camellia</taxon>
    </lineage>
</organism>
<dbReference type="GO" id="GO:0017025">
    <property type="term" value="F:TBP-class protein binding"/>
    <property type="evidence" value="ECO:0007669"/>
    <property type="project" value="InterPro"/>
</dbReference>
<dbReference type="Proteomes" id="UP000593564">
    <property type="component" value="Unassembled WGS sequence"/>
</dbReference>
<keyword evidence="2" id="KW-1185">Reference proteome</keyword>
<dbReference type="GO" id="GO:0003677">
    <property type="term" value="F:DNA binding"/>
    <property type="evidence" value="ECO:0007669"/>
    <property type="project" value="InterPro"/>
</dbReference>
<reference evidence="1 2" key="2">
    <citation type="submission" date="2020-07" db="EMBL/GenBank/DDBJ databases">
        <title>Genome assembly of wild tea tree DASZ reveals pedigree and selection history of tea varieties.</title>
        <authorList>
            <person name="Zhang W."/>
        </authorList>
    </citation>
    <scope>NUCLEOTIDE SEQUENCE [LARGE SCALE GENOMIC DNA]</scope>
    <source>
        <strain evidence="2">cv. G240</strain>
        <tissue evidence="1">Leaf</tissue>
    </source>
</reference>
<feature type="non-terminal residue" evidence="1">
    <location>
        <position position="283"/>
    </location>
</feature>
<dbReference type="EMBL" id="JACBKZ010000013">
    <property type="protein sequence ID" value="KAF5936237.1"/>
    <property type="molecule type" value="Genomic_DNA"/>
</dbReference>
<comment type="caution">
    <text evidence="1">The sequence shown here is derived from an EMBL/GenBank/DDBJ whole genome shotgun (WGS) entry which is preliminary data.</text>
</comment>
<protein>
    <submittedName>
        <fullName evidence="1">Uncharacterized protein</fullName>
    </submittedName>
</protein>
<dbReference type="InterPro" id="IPR044972">
    <property type="entry name" value="Mot1"/>
</dbReference>
<dbReference type="AlphaFoldDB" id="A0A7J7G6K4"/>
<dbReference type="GO" id="GO:0016887">
    <property type="term" value="F:ATP hydrolysis activity"/>
    <property type="evidence" value="ECO:0007669"/>
    <property type="project" value="InterPro"/>
</dbReference>
<proteinExistence type="predicted"/>
<reference evidence="2" key="1">
    <citation type="journal article" date="2020" name="Nat. Commun.">
        <title>Genome assembly of wild tea tree DASZ reveals pedigree and selection history of tea varieties.</title>
        <authorList>
            <person name="Zhang W."/>
            <person name="Zhang Y."/>
            <person name="Qiu H."/>
            <person name="Guo Y."/>
            <person name="Wan H."/>
            <person name="Zhang X."/>
            <person name="Scossa F."/>
            <person name="Alseekh S."/>
            <person name="Zhang Q."/>
            <person name="Wang P."/>
            <person name="Xu L."/>
            <person name="Schmidt M.H."/>
            <person name="Jia X."/>
            <person name="Li D."/>
            <person name="Zhu A."/>
            <person name="Guo F."/>
            <person name="Chen W."/>
            <person name="Ni D."/>
            <person name="Usadel B."/>
            <person name="Fernie A.R."/>
            <person name="Wen W."/>
        </authorList>
    </citation>
    <scope>NUCLEOTIDE SEQUENCE [LARGE SCALE GENOMIC DNA]</scope>
    <source>
        <strain evidence="2">cv. G240</strain>
    </source>
</reference>
<evidence type="ECO:0000313" key="2">
    <source>
        <dbReference type="Proteomes" id="UP000593564"/>
    </source>
</evidence>
<accession>A0A7J7G6K4</accession>
<gene>
    <name evidence="1" type="ORF">HYC85_027366</name>
</gene>
<dbReference type="PANTHER" id="PTHR36498">
    <property type="entry name" value="TATA-BINDING PROTEIN-ASSOCIATED FACTOR 172"/>
    <property type="match status" value="1"/>
</dbReference>
<name>A0A7J7G6K4_CAMSI</name>